<dbReference type="EMBL" id="DVOG01000019">
    <property type="protein sequence ID" value="HIV03664.1"/>
    <property type="molecule type" value="Genomic_DNA"/>
</dbReference>
<evidence type="ECO:0000256" key="6">
    <source>
        <dbReference type="SAM" id="MobiDB-lite"/>
    </source>
</evidence>
<feature type="domain" description="Large ribosomal subunit protein uL15/eL18" evidence="7">
    <location>
        <begin position="76"/>
        <end position="143"/>
    </location>
</feature>
<dbReference type="InterPro" id="IPR036227">
    <property type="entry name" value="Ribosomal_uL15/eL18_sf"/>
</dbReference>
<dbReference type="Gene3D" id="3.100.10.10">
    <property type="match status" value="1"/>
</dbReference>
<keyword evidence="4" id="KW-0699">rRNA-binding</keyword>
<comment type="similarity">
    <text evidence="1 4 5">Belongs to the universal ribosomal protein uL15 family.</text>
</comment>
<feature type="region of interest" description="Disordered" evidence="6">
    <location>
        <begin position="1"/>
        <end position="49"/>
    </location>
</feature>
<comment type="caution">
    <text evidence="8">The sequence shown here is derived from an EMBL/GenBank/DDBJ whole genome shotgun (WGS) entry which is preliminary data.</text>
</comment>
<proteinExistence type="inferred from homology"/>
<keyword evidence="3 4" id="KW-0687">Ribonucleoprotein</keyword>
<keyword evidence="4" id="KW-0694">RNA-binding</keyword>
<dbReference type="InterPro" id="IPR021131">
    <property type="entry name" value="Ribosomal_uL15/eL18"/>
</dbReference>
<dbReference type="AlphaFoldDB" id="A0A9D1NJ89"/>
<dbReference type="GO" id="GO:0019843">
    <property type="term" value="F:rRNA binding"/>
    <property type="evidence" value="ECO:0007669"/>
    <property type="project" value="UniProtKB-UniRule"/>
</dbReference>
<dbReference type="HAMAP" id="MF_01341">
    <property type="entry name" value="Ribosomal_uL15"/>
    <property type="match status" value="1"/>
</dbReference>
<dbReference type="GO" id="GO:0022625">
    <property type="term" value="C:cytosolic large ribosomal subunit"/>
    <property type="evidence" value="ECO:0007669"/>
    <property type="project" value="TreeGrafter"/>
</dbReference>
<evidence type="ECO:0000313" key="8">
    <source>
        <dbReference type="EMBL" id="HIV03664.1"/>
    </source>
</evidence>
<feature type="compositionally biased region" description="Basic residues" evidence="6">
    <location>
        <begin position="30"/>
        <end position="39"/>
    </location>
</feature>
<evidence type="ECO:0000256" key="3">
    <source>
        <dbReference type="ARBA" id="ARBA00023274"/>
    </source>
</evidence>
<evidence type="ECO:0000313" key="9">
    <source>
        <dbReference type="Proteomes" id="UP000886812"/>
    </source>
</evidence>
<dbReference type="InterPro" id="IPR030878">
    <property type="entry name" value="Ribosomal_uL15"/>
</dbReference>
<dbReference type="GO" id="GO:0006412">
    <property type="term" value="P:translation"/>
    <property type="evidence" value="ECO:0007669"/>
    <property type="project" value="UniProtKB-UniRule"/>
</dbReference>
<organism evidence="8 9">
    <name type="scientific">Candidatus Spyradosoma merdigallinarum</name>
    <dbReference type="NCBI Taxonomy" id="2840950"/>
    <lineage>
        <taxon>Bacteria</taxon>
        <taxon>Pseudomonadati</taxon>
        <taxon>Verrucomicrobiota</taxon>
        <taxon>Opitutia</taxon>
        <taxon>Opitutia incertae sedis</taxon>
        <taxon>Candidatus Spyradosoma</taxon>
    </lineage>
</organism>
<comment type="subunit">
    <text evidence="4">Part of the 50S ribosomal subunit.</text>
</comment>
<dbReference type="Pfam" id="PF00828">
    <property type="entry name" value="Ribosomal_L27A"/>
    <property type="match status" value="1"/>
</dbReference>
<comment type="function">
    <text evidence="4">Binds to the 23S rRNA.</text>
</comment>
<dbReference type="GO" id="GO:0003735">
    <property type="term" value="F:structural constituent of ribosome"/>
    <property type="evidence" value="ECO:0007669"/>
    <property type="project" value="InterPro"/>
</dbReference>
<evidence type="ECO:0000256" key="2">
    <source>
        <dbReference type="ARBA" id="ARBA00022980"/>
    </source>
</evidence>
<dbReference type="SUPFAM" id="SSF52080">
    <property type="entry name" value="Ribosomal proteins L15p and L18e"/>
    <property type="match status" value="1"/>
</dbReference>
<dbReference type="PROSITE" id="PS00475">
    <property type="entry name" value="RIBOSOMAL_L15"/>
    <property type="match status" value="1"/>
</dbReference>
<sequence length="151" mass="16090">MKLHTLPKIEGSTHRHKRLGCGRSSGHGKTSGRGHKGMKARSGGGVRPGFEGGQMPLYRKLPHRGFNNVNRVEFAVVNLSQIDKCEGSEIDRNVLVKAGIVRAADLLVKVLGNGEISRPVTVVAQKFSASAKAKIEAAGGKVVELKAETAE</sequence>
<evidence type="ECO:0000256" key="1">
    <source>
        <dbReference type="ARBA" id="ARBA00007320"/>
    </source>
</evidence>
<protein>
    <recommendedName>
        <fullName evidence="4">Large ribosomal subunit protein uL15</fullName>
    </recommendedName>
</protein>
<keyword evidence="2 4" id="KW-0689">Ribosomal protein</keyword>
<name>A0A9D1NJ89_9BACT</name>
<reference evidence="8" key="2">
    <citation type="journal article" date="2021" name="PeerJ">
        <title>Extensive microbial diversity within the chicken gut microbiome revealed by metagenomics and culture.</title>
        <authorList>
            <person name="Gilroy R."/>
            <person name="Ravi A."/>
            <person name="Getino M."/>
            <person name="Pursley I."/>
            <person name="Horton D.L."/>
            <person name="Alikhan N.F."/>
            <person name="Baker D."/>
            <person name="Gharbi K."/>
            <person name="Hall N."/>
            <person name="Watson M."/>
            <person name="Adriaenssens E.M."/>
            <person name="Foster-Nyarko E."/>
            <person name="Jarju S."/>
            <person name="Secka A."/>
            <person name="Antonio M."/>
            <person name="Oren A."/>
            <person name="Chaudhuri R.R."/>
            <person name="La Ragione R."/>
            <person name="Hildebrand F."/>
            <person name="Pallen M.J."/>
        </authorList>
    </citation>
    <scope>NUCLEOTIDE SEQUENCE</scope>
    <source>
        <strain evidence="8">10669</strain>
    </source>
</reference>
<evidence type="ECO:0000256" key="4">
    <source>
        <dbReference type="HAMAP-Rule" id="MF_01341"/>
    </source>
</evidence>
<dbReference type="PANTHER" id="PTHR12934">
    <property type="entry name" value="50S RIBOSOMAL PROTEIN L15"/>
    <property type="match status" value="1"/>
</dbReference>
<evidence type="ECO:0000259" key="7">
    <source>
        <dbReference type="Pfam" id="PF00828"/>
    </source>
</evidence>
<reference evidence="8" key="1">
    <citation type="submission" date="2020-10" db="EMBL/GenBank/DDBJ databases">
        <authorList>
            <person name="Gilroy R."/>
        </authorList>
    </citation>
    <scope>NUCLEOTIDE SEQUENCE</scope>
    <source>
        <strain evidence="8">10669</strain>
    </source>
</reference>
<accession>A0A9D1NJ89</accession>
<dbReference type="Proteomes" id="UP000886812">
    <property type="component" value="Unassembled WGS sequence"/>
</dbReference>
<dbReference type="PANTHER" id="PTHR12934:SF11">
    <property type="entry name" value="LARGE RIBOSOMAL SUBUNIT PROTEIN UL15M"/>
    <property type="match status" value="1"/>
</dbReference>
<dbReference type="InterPro" id="IPR001196">
    <property type="entry name" value="Ribosomal_uL15_CS"/>
</dbReference>
<evidence type="ECO:0000256" key="5">
    <source>
        <dbReference type="RuleBase" id="RU003888"/>
    </source>
</evidence>
<dbReference type="InterPro" id="IPR005749">
    <property type="entry name" value="Ribosomal_uL15_bac-type"/>
</dbReference>
<gene>
    <name evidence="4 8" type="primary">rplO</name>
    <name evidence="8" type="ORF">IAC75_00735</name>
</gene>
<dbReference type="NCBIfam" id="TIGR01071">
    <property type="entry name" value="rplO_bact"/>
    <property type="match status" value="1"/>
</dbReference>